<reference evidence="2 3" key="1">
    <citation type="journal article" date="2011" name="Nat. Genet.">
        <title>The genome of the mesopolyploid crop species Brassica rapa.</title>
        <authorList>
            <consortium name="Brassica rapa Genome Sequencing Project Consortium"/>
            <person name="Wang X."/>
            <person name="Wang H."/>
            <person name="Wang J."/>
            <person name="Sun R."/>
            <person name="Wu J."/>
            <person name="Liu S."/>
            <person name="Bai Y."/>
            <person name="Mun J.H."/>
            <person name="Bancroft I."/>
            <person name="Cheng F."/>
            <person name="Huang S."/>
            <person name="Li X."/>
            <person name="Hua W."/>
            <person name="Wang J."/>
            <person name="Wang X."/>
            <person name="Freeling M."/>
            <person name="Pires J.C."/>
            <person name="Paterson A.H."/>
            <person name="Chalhoub B."/>
            <person name="Wang B."/>
            <person name="Hayward A."/>
            <person name="Sharpe A.G."/>
            <person name="Park B.S."/>
            <person name="Weisshaar B."/>
            <person name="Liu B."/>
            <person name="Li B."/>
            <person name="Liu B."/>
            <person name="Tong C."/>
            <person name="Song C."/>
            <person name="Duran C."/>
            <person name="Peng C."/>
            <person name="Geng C."/>
            <person name="Koh C."/>
            <person name="Lin C."/>
            <person name="Edwards D."/>
            <person name="Mu D."/>
            <person name="Shen D."/>
            <person name="Soumpourou E."/>
            <person name="Li F."/>
            <person name="Fraser F."/>
            <person name="Conant G."/>
            <person name="Lassalle G."/>
            <person name="King G.J."/>
            <person name="Bonnema G."/>
            <person name="Tang H."/>
            <person name="Wang H."/>
            <person name="Belcram H."/>
            <person name="Zhou H."/>
            <person name="Hirakawa H."/>
            <person name="Abe H."/>
            <person name="Guo H."/>
            <person name="Wang H."/>
            <person name="Jin H."/>
            <person name="Parkin I.A."/>
            <person name="Batley J."/>
            <person name="Kim J.S."/>
            <person name="Just J."/>
            <person name="Li J."/>
            <person name="Xu J."/>
            <person name="Deng J."/>
            <person name="Kim J.A."/>
            <person name="Li J."/>
            <person name="Yu J."/>
            <person name="Meng J."/>
            <person name="Wang J."/>
            <person name="Min J."/>
            <person name="Poulain J."/>
            <person name="Wang J."/>
            <person name="Hatakeyama K."/>
            <person name="Wu K."/>
            <person name="Wang L."/>
            <person name="Fang L."/>
            <person name="Trick M."/>
            <person name="Links M.G."/>
            <person name="Zhao M."/>
            <person name="Jin M."/>
            <person name="Ramchiary N."/>
            <person name="Drou N."/>
            <person name="Berkman P.J."/>
            <person name="Cai Q."/>
            <person name="Huang Q."/>
            <person name="Li R."/>
            <person name="Tabata S."/>
            <person name="Cheng S."/>
            <person name="Zhang S."/>
            <person name="Zhang S."/>
            <person name="Huang S."/>
            <person name="Sato S."/>
            <person name="Sun S."/>
            <person name="Kwon S.J."/>
            <person name="Choi S.R."/>
            <person name="Lee T.H."/>
            <person name="Fan W."/>
            <person name="Zhao X."/>
            <person name="Tan X."/>
            <person name="Xu X."/>
            <person name="Wang Y."/>
            <person name="Qiu Y."/>
            <person name="Yin Y."/>
            <person name="Li Y."/>
            <person name="Du Y."/>
            <person name="Liao Y."/>
            <person name="Lim Y."/>
            <person name="Narusaka Y."/>
            <person name="Wang Y."/>
            <person name="Wang Z."/>
            <person name="Li Z."/>
            <person name="Wang Z."/>
            <person name="Xiong Z."/>
            <person name="Zhang Z."/>
        </authorList>
    </citation>
    <scope>NUCLEOTIDE SEQUENCE [LARGE SCALE GENOMIC DNA]</scope>
    <source>
        <strain evidence="2 3">cv. Chiifu-401-42</strain>
    </source>
</reference>
<dbReference type="EnsemblPlants" id="Bra011817.1">
    <property type="protein sequence ID" value="Bra011817.1-P"/>
    <property type="gene ID" value="Bra011817"/>
</dbReference>
<name>M4D5R0_BRACM</name>
<protein>
    <recommendedName>
        <fullName evidence="1">RNA cytosine-C(5)-methyltransferase NSUN2-like pre-PUA domain-containing protein</fullName>
    </recommendedName>
</protein>
<proteinExistence type="predicted"/>
<dbReference type="InterPro" id="IPR057285">
    <property type="entry name" value="Pre-PUA_NSUN2"/>
</dbReference>
<feature type="domain" description="RNA cytosine-C(5)-methyltransferase NSUN2-like pre-PUA" evidence="1">
    <location>
        <begin position="75"/>
        <end position="125"/>
    </location>
</feature>
<dbReference type="HOGENOM" id="CLU_1706748_0_0_1"/>
<evidence type="ECO:0000313" key="3">
    <source>
        <dbReference type="Proteomes" id="UP000011750"/>
    </source>
</evidence>
<dbReference type="InParanoid" id="M4D5R0"/>
<evidence type="ECO:0000259" key="1">
    <source>
        <dbReference type="Pfam" id="PF25376"/>
    </source>
</evidence>
<dbReference type="AlphaFoldDB" id="M4D5R0"/>
<organism evidence="2 3">
    <name type="scientific">Brassica campestris</name>
    <name type="common">Field mustard</name>
    <dbReference type="NCBI Taxonomy" id="3711"/>
    <lineage>
        <taxon>Eukaryota</taxon>
        <taxon>Viridiplantae</taxon>
        <taxon>Streptophyta</taxon>
        <taxon>Embryophyta</taxon>
        <taxon>Tracheophyta</taxon>
        <taxon>Spermatophyta</taxon>
        <taxon>Magnoliopsida</taxon>
        <taxon>eudicotyledons</taxon>
        <taxon>Gunneridae</taxon>
        <taxon>Pentapetalae</taxon>
        <taxon>rosids</taxon>
        <taxon>malvids</taxon>
        <taxon>Brassicales</taxon>
        <taxon>Brassicaceae</taxon>
        <taxon>Brassiceae</taxon>
        <taxon>Brassica</taxon>
    </lineage>
</organism>
<reference evidence="2" key="3">
    <citation type="submission" date="2023-03" db="UniProtKB">
        <authorList>
            <consortium name="EnsemblPlants"/>
        </authorList>
    </citation>
    <scope>IDENTIFICATION</scope>
    <source>
        <strain evidence="2">cv. Chiifu-401-42</strain>
    </source>
</reference>
<dbReference type="Pfam" id="PF25376">
    <property type="entry name" value="Pre-PUA_NSUN2"/>
    <property type="match status" value="1"/>
</dbReference>
<evidence type="ECO:0000313" key="2">
    <source>
        <dbReference type="EnsemblPlants" id="Bra011817.1-P"/>
    </source>
</evidence>
<keyword evidence="3" id="KW-1185">Reference proteome</keyword>
<sequence>MIPPSLFVANICKDMDSRSCLSIQHKCFMVATCDRERLEAKNSKDFEEMWMLSVELVDVSDKLLELIRRPGLKKWKKSLILWKKGNVKRIYYVSRLVKDVLELHLAVGQKIKVASVGLKMFSSSTIAIGCWKGKAILTVMVTTVDCDQLIQRLT</sequence>
<accession>M4D5R0</accession>
<dbReference type="eggNOG" id="KOG2198">
    <property type="taxonomic scope" value="Eukaryota"/>
</dbReference>
<dbReference type="STRING" id="51351.M4D5R0"/>
<dbReference type="Gramene" id="Bra011817.1">
    <property type="protein sequence ID" value="Bra011817.1-P"/>
    <property type="gene ID" value="Bra011817"/>
</dbReference>
<dbReference type="Proteomes" id="UP000011750">
    <property type="component" value="Chromosome A01"/>
</dbReference>
<reference evidence="2 3" key="2">
    <citation type="journal article" date="2018" name="Hortic Res">
        <title>Improved Brassica rapa reference genome by single-molecule sequencing and chromosome conformation capture technologies.</title>
        <authorList>
            <person name="Zhang L."/>
            <person name="Cai X."/>
            <person name="Wu J."/>
            <person name="Liu M."/>
            <person name="Grob S."/>
            <person name="Cheng F."/>
            <person name="Liang J."/>
            <person name="Cai C."/>
            <person name="Liu Z."/>
            <person name="Liu B."/>
            <person name="Wang F."/>
            <person name="Li S."/>
            <person name="Liu F."/>
            <person name="Li X."/>
            <person name="Cheng L."/>
            <person name="Yang W."/>
            <person name="Li M.H."/>
            <person name="Grossniklaus U."/>
            <person name="Zheng H."/>
            <person name="Wang X."/>
        </authorList>
    </citation>
    <scope>NUCLEOTIDE SEQUENCE [LARGE SCALE GENOMIC DNA]</scope>
    <source>
        <strain evidence="2 3">cv. Chiifu-401-42</strain>
    </source>
</reference>